<comment type="caution">
    <text evidence="1">The sequence shown here is derived from an EMBL/GenBank/DDBJ whole genome shotgun (WGS) entry which is preliminary data.</text>
</comment>
<organism evidence="1 2">
    <name type="scientific">Pseudotabrizicola sediminis</name>
    <dbReference type="NCBI Taxonomy" id="2486418"/>
    <lineage>
        <taxon>Bacteria</taxon>
        <taxon>Pseudomonadati</taxon>
        <taxon>Pseudomonadota</taxon>
        <taxon>Alphaproteobacteria</taxon>
        <taxon>Rhodobacterales</taxon>
        <taxon>Paracoccaceae</taxon>
        <taxon>Pseudotabrizicola</taxon>
    </lineage>
</organism>
<dbReference type="Proteomes" id="UP000297741">
    <property type="component" value="Unassembled WGS sequence"/>
</dbReference>
<evidence type="ECO:0000313" key="1">
    <source>
        <dbReference type="EMBL" id="TGD44373.1"/>
    </source>
</evidence>
<sequence>MFSAQMRRGASPRHLTGAKDCPYTRLSGVIMIRRTRFLFALSPGFFPGAQAGRAAVMEKLA</sequence>
<accession>A0ABY2KSR9</accession>
<dbReference type="EMBL" id="RPEM01000003">
    <property type="protein sequence ID" value="TGD44373.1"/>
    <property type="molecule type" value="Genomic_DNA"/>
</dbReference>
<reference evidence="1 2" key="1">
    <citation type="submission" date="2018-11" db="EMBL/GenBank/DDBJ databases">
        <title>Tabrizicola sp. isolated from sediment of alpine lake.</title>
        <authorList>
            <person name="Liu Z."/>
        </authorList>
    </citation>
    <scope>NUCLEOTIDE SEQUENCE [LARGE SCALE GENOMIC DNA]</scope>
    <source>
        <strain evidence="1 2">DRYC-M-16</strain>
    </source>
</reference>
<gene>
    <name evidence="1" type="ORF">EEB11_06785</name>
</gene>
<evidence type="ECO:0000313" key="2">
    <source>
        <dbReference type="Proteomes" id="UP000297741"/>
    </source>
</evidence>
<protein>
    <submittedName>
        <fullName evidence="1">Uncharacterized protein</fullName>
    </submittedName>
</protein>
<name>A0ABY2KSR9_9RHOB</name>
<proteinExistence type="predicted"/>
<keyword evidence="2" id="KW-1185">Reference proteome</keyword>